<gene>
    <name evidence="2" type="ORF">ETH_00002470</name>
</gene>
<feature type="compositionally biased region" description="Low complexity" evidence="1">
    <location>
        <begin position="176"/>
        <end position="194"/>
    </location>
</feature>
<protein>
    <submittedName>
        <fullName evidence="2">Endonuclease/exonuclease/phosphatase domain-containing protein, putative</fullName>
    </submittedName>
</protein>
<dbReference type="GO" id="GO:0004519">
    <property type="term" value="F:endonuclease activity"/>
    <property type="evidence" value="ECO:0007669"/>
    <property type="project" value="UniProtKB-KW"/>
</dbReference>
<dbReference type="Gene3D" id="3.60.10.10">
    <property type="entry name" value="Endonuclease/exonuclease/phosphatase"/>
    <property type="match status" value="2"/>
</dbReference>
<dbReference type="PANTHER" id="PTHR12121:SF34">
    <property type="entry name" value="PROTEIN ANGEL"/>
    <property type="match status" value="1"/>
</dbReference>
<feature type="compositionally biased region" description="Low complexity" evidence="1">
    <location>
        <begin position="317"/>
        <end position="399"/>
    </location>
</feature>
<keyword evidence="2" id="KW-0269">Exonuclease</keyword>
<dbReference type="PANTHER" id="PTHR12121">
    <property type="entry name" value="CARBON CATABOLITE REPRESSOR PROTEIN 4"/>
    <property type="match status" value="1"/>
</dbReference>
<proteinExistence type="predicted"/>
<feature type="non-terminal residue" evidence="2">
    <location>
        <position position="1"/>
    </location>
</feature>
<accession>U6L7P4</accession>
<dbReference type="OrthoDB" id="333692at2759"/>
<feature type="region of interest" description="Disordered" evidence="1">
    <location>
        <begin position="160"/>
        <end position="250"/>
    </location>
</feature>
<dbReference type="SUPFAM" id="SSF56219">
    <property type="entry name" value="DNase I-like"/>
    <property type="match status" value="1"/>
</dbReference>
<dbReference type="InterPro" id="IPR050410">
    <property type="entry name" value="CCR4/nocturin_mRNA_transcr"/>
</dbReference>
<feature type="compositionally biased region" description="Low complexity" evidence="1">
    <location>
        <begin position="280"/>
        <end position="308"/>
    </location>
</feature>
<dbReference type="GO" id="GO:0000175">
    <property type="term" value="F:3'-5'-RNA exonuclease activity"/>
    <property type="evidence" value="ECO:0007669"/>
    <property type="project" value="TreeGrafter"/>
</dbReference>
<feature type="region of interest" description="Disordered" evidence="1">
    <location>
        <begin position="273"/>
        <end position="401"/>
    </location>
</feature>
<organism evidence="2 3">
    <name type="scientific">Eimeria tenella</name>
    <name type="common">Coccidian parasite</name>
    <dbReference type="NCBI Taxonomy" id="5802"/>
    <lineage>
        <taxon>Eukaryota</taxon>
        <taxon>Sar</taxon>
        <taxon>Alveolata</taxon>
        <taxon>Apicomplexa</taxon>
        <taxon>Conoidasida</taxon>
        <taxon>Coccidia</taxon>
        <taxon>Eucoccidiorida</taxon>
        <taxon>Eimeriorina</taxon>
        <taxon>Eimeriidae</taxon>
        <taxon>Eimeria</taxon>
    </lineage>
</organism>
<keyword evidence="2" id="KW-0378">Hydrolase</keyword>
<keyword evidence="2" id="KW-0540">Nuclease</keyword>
<feature type="compositionally biased region" description="Low complexity" evidence="1">
    <location>
        <begin position="223"/>
        <end position="245"/>
    </location>
</feature>
<dbReference type="AlphaFoldDB" id="U6L7P4"/>
<dbReference type="EMBL" id="HG678092">
    <property type="protein sequence ID" value="CDJ45233.1"/>
    <property type="molecule type" value="Genomic_DNA"/>
</dbReference>
<dbReference type="VEuPathDB" id="ToxoDB:ETH_00002470"/>
<evidence type="ECO:0000313" key="2">
    <source>
        <dbReference type="EMBL" id="CDJ45233.1"/>
    </source>
</evidence>
<dbReference type="Proteomes" id="UP000030747">
    <property type="component" value="Unassembled WGS sequence"/>
</dbReference>
<keyword evidence="3" id="KW-1185">Reference proteome</keyword>
<sequence length="485" mass="50046">GAGAATAKARLLQWAAALGDTYAAEVEGLEAATLEAANKLVHIVACGDFNFTPQSPLYHLVLQGQMNFSQLAKDKLSGQFLMSSKTYPIRPQGHHFAGASAMNAPEASRALTQISRGSVAAWEKSVRALFRQPAAAAAGAAAGAAAAAAAAAPGEAVPQAAAAEAPAAHSPSSDTQQQQLQQLQQLQQQQQQQQDGEANGSKSPADPLAAASQQESPLASPEQQLQPQDLQQQQQELQQQQQQQQGKLKAEDPFVVSLPFALKSAYAIRPTDAQWKGKEQQAAAAVLPAAAAAAAAAACEAGPEAPQAGLWGPAATPRPSSSSSTPSPSSSSSTPSPSSSSSNPSPSSSSSSSPGKYSTSPSNYGSSPSNYGSSPSNCNSSSSSSPSSSSSNSSSSSSTAGDFVEEPAFTAFHGWQKGCIDYIFYQSDNLQVAQVYQLPSMLRQGRVGSCPNEWWPASDHLSLVADFVPLSDPAGLKESSKQKDK</sequence>
<name>U6L7P4_EIMTE</name>
<evidence type="ECO:0000313" key="3">
    <source>
        <dbReference type="Proteomes" id="UP000030747"/>
    </source>
</evidence>
<evidence type="ECO:0000256" key="1">
    <source>
        <dbReference type="SAM" id="MobiDB-lite"/>
    </source>
</evidence>
<dbReference type="VEuPathDB" id="ToxoDB:ETH2_0846400"/>
<dbReference type="GeneID" id="25249709"/>
<dbReference type="InterPro" id="IPR036691">
    <property type="entry name" value="Endo/exonu/phosph_ase_sf"/>
</dbReference>
<reference evidence="2" key="2">
    <citation type="submission" date="2013-10" db="EMBL/GenBank/DDBJ databases">
        <authorList>
            <person name="Aslett M."/>
        </authorList>
    </citation>
    <scope>NUCLEOTIDE SEQUENCE [LARGE SCALE GENOMIC DNA]</scope>
    <source>
        <strain evidence="2">Houghton</strain>
    </source>
</reference>
<reference evidence="2" key="1">
    <citation type="submission" date="2013-10" db="EMBL/GenBank/DDBJ databases">
        <title>Genomic analysis of the causative agents of coccidiosis in chickens.</title>
        <authorList>
            <person name="Reid A.J."/>
            <person name="Blake D."/>
            <person name="Billington K."/>
            <person name="Browne H."/>
            <person name="Dunn M."/>
            <person name="Hung S."/>
            <person name="Kawahara F."/>
            <person name="Miranda-Saavedra D."/>
            <person name="Mourier T."/>
            <person name="Nagra H."/>
            <person name="Otto T.D."/>
            <person name="Rawlings N."/>
            <person name="Sanchez A."/>
            <person name="Sanders M."/>
            <person name="Subramaniam C."/>
            <person name="Tay Y."/>
            <person name="Dear P."/>
            <person name="Doerig C."/>
            <person name="Gruber A."/>
            <person name="Parkinson J."/>
            <person name="Shirley M."/>
            <person name="Wan K.L."/>
            <person name="Berriman M."/>
            <person name="Tomley F."/>
            <person name="Pain A."/>
        </authorList>
    </citation>
    <scope>NUCLEOTIDE SEQUENCE [LARGE SCALE GENOMIC DNA]</scope>
    <source>
        <strain evidence="2">Houghton</strain>
    </source>
</reference>
<dbReference type="RefSeq" id="XP_013235980.1">
    <property type="nucleotide sequence ID" value="XM_013380526.1"/>
</dbReference>
<keyword evidence="2" id="KW-0255">Endonuclease</keyword>